<dbReference type="GO" id="GO:0002376">
    <property type="term" value="P:immune system process"/>
    <property type="evidence" value="ECO:0007669"/>
    <property type="project" value="UniProtKB-KW"/>
</dbReference>
<evidence type="ECO:0000259" key="6">
    <source>
        <dbReference type="PROSITE" id="PS50835"/>
    </source>
</evidence>
<dbReference type="SMART" id="SM00406">
    <property type="entry name" value="IGv"/>
    <property type="match status" value="1"/>
</dbReference>
<dbReference type="Gene3D" id="1.20.1250.20">
    <property type="entry name" value="MFS general substrate transporter like domains"/>
    <property type="match status" value="1"/>
</dbReference>
<dbReference type="SUPFAM" id="SSF48726">
    <property type="entry name" value="Immunoglobulin"/>
    <property type="match status" value="1"/>
</dbReference>
<evidence type="ECO:0000313" key="8">
    <source>
        <dbReference type="Proteomes" id="UP001148018"/>
    </source>
</evidence>
<feature type="signal peptide" evidence="5">
    <location>
        <begin position="1"/>
        <end position="20"/>
    </location>
</feature>
<dbReference type="PANTHER" id="PTHR23268">
    <property type="entry name" value="T-CELL RECEPTOR BETA CHAIN"/>
    <property type="match status" value="1"/>
</dbReference>
<dbReference type="GO" id="GO:0007166">
    <property type="term" value="P:cell surface receptor signaling pathway"/>
    <property type="evidence" value="ECO:0007669"/>
    <property type="project" value="TreeGrafter"/>
</dbReference>
<dbReference type="CDD" id="cd00099">
    <property type="entry name" value="IgV"/>
    <property type="match status" value="1"/>
</dbReference>
<feature type="domain" description="Ig-like" evidence="6">
    <location>
        <begin position="23"/>
        <end position="140"/>
    </location>
</feature>
<dbReference type="OrthoDB" id="4540492at2759"/>
<keyword evidence="8" id="KW-1185">Reference proteome</keyword>
<feature type="chain" id="PRO_5040231807" description="Ig-like domain-containing protein" evidence="5">
    <location>
        <begin position="21"/>
        <end position="209"/>
    </location>
</feature>
<sequence>MRTTLLLNIITINLIRFKGAASPQHDQVVQKPVAMLVDQNRPKPWGNLSCTHQVPRFDTILWYRQSSRGRNRMLELIAYAYYTQRTVEASFEGRFAVYGDGEKWSTLDLLELRGPEDTGEYFCAASELKMSLCCSSSSIESAARCDATMWAACVTGGPSWKLWGGYVYLLFMAVALTALWVTWFRMPETRGRSFDNIAEEFHGARAEFK</sequence>
<keyword evidence="3" id="KW-0391">Immunity</keyword>
<dbReference type="EMBL" id="JANIIK010000035">
    <property type="protein sequence ID" value="KAJ3613126.1"/>
    <property type="molecule type" value="Genomic_DNA"/>
</dbReference>
<dbReference type="InterPro" id="IPR036259">
    <property type="entry name" value="MFS_trans_sf"/>
</dbReference>
<dbReference type="PANTHER" id="PTHR23268:SF28">
    <property type="entry name" value="T CELL RECEPTOR BETA VARIABLE 19"/>
    <property type="match status" value="1"/>
</dbReference>
<keyword evidence="2 5" id="KW-0732">Signal</keyword>
<protein>
    <recommendedName>
        <fullName evidence="6">Ig-like domain-containing protein</fullName>
    </recommendedName>
</protein>
<organism evidence="7 8">
    <name type="scientific">Muraenolepis orangiensis</name>
    <name type="common">Patagonian moray cod</name>
    <dbReference type="NCBI Taxonomy" id="630683"/>
    <lineage>
        <taxon>Eukaryota</taxon>
        <taxon>Metazoa</taxon>
        <taxon>Chordata</taxon>
        <taxon>Craniata</taxon>
        <taxon>Vertebrata</taxon>
        <taxon>Euteleostomi</taxon>
        <taxon>Actinopterygii</taxon>
        <taxon>Neopterygii</taxon>
        <taxon>Teleostei</taxon>
        <taxon>Neoteleostei</taxon>
        <taxon>Acanthomorphata</taxon>
        <taxon>Zeiogadaria</taxon>
        <taxon>Gadariae</taxon>
        <taxon>Gadiformes</taxon>
        <taxon>Muraenolepidoidei</taxon>
        <taxon>Muraenolepididae</taxon>
        <taxon>Muraenolepis</taxon>
    </lineage>
</organism>
<dbReference type="InterPro" id="IPR036179">
    <property type="entry name" value="Ig-like_dom_sf"/>
</dbReference>
<feature type="transmembrane region" description="Helical" evidence="4">
    <location>
        <begin position="163"/>
        <end position="184"/>
    </location>
</feature>
<reference evidence="7" key="1">
    <citation type="submission" date="2022-07" db="EMBL/GenBank/DDBJ databases">
        <title>Chromosome-level genome of Muraenolepis orangiensis.</title>
        <authorList>
            <person name="Kim J."/>
        </authorList>
    </citation>
    <scope>NUCLEOTIDE SEQUENCE</scope>
    <source>
        <strain evidence="7">KU_S4_2022</strain>
        <tissue evidence="7">Muscle</tissue>
    </source>
</reference>
<evidence type="ECO:0000256" key="3">
    <source>
        <dbReference type="ARBA" id="ARBA00022859"/>
    </source>
</evidence>
<dbReference type="GO" id="GO:0005886">
    <property type="term" value="C:plasma membrane"/>
    <property type="evidence" value="ECO:0007669"/>
    <property type="project" value="TreeGrafter"/>
</dbReference>
<comment type="subcellular location">
    <subcellularLocation>
        <location evidence="1">Membrane</location>
        <topology evidence="1">Multi-pass membrane protein</topology>
    </subcellularLocation>
</comment>
<keyword evidence="4" id="KW-0812">Transmembrane</keyword>
<evidence type="ECO:0000256" key="1">
    <source>
        <dbReference type="ARBA" id="ARBA00004141"/>
    </source>
</evidence>
<gene>
    <name evidence="7" type="ORF">NHX12_019378</name>
</gene>
<name>A0A9Q0EWN3_9TELE</name>
<evidence type="ECO:0000256" key="4">
    <source>
        <dbReference type="SAM" id="Phobius"/>
    </source>
</evidence>
<evidence type="ECO:0000313" key="7">
    <source>
        <dbReference type="EMBL" id="KAJ3613126.1"/>
    </source>
</evidence>
<dbReference type="AlphaFoldDB" id="A0A9Q0EWN3"/>
<dbReference type="InterPro" id="IPR007110">
    <property type="entry name" value="Ig-like_dom"/>
</dbReference>
<dbReference type="Proteomes" id="UP001148018">
    <property type="component" value="Unassembled WGS sequence"/>
</dbReference>
<dbReference type="PROSITE" id="PS50835">
    <property type="entry name" value="IG_LIKE"/>
    <property type="match status" value="1"/>
</dbReference>
<keyword evidence="4" id="KW-0472">Membrane</keyword>
<dbReference type="InterPro" id="IPR050413">
    <property type="entry name" value="TCR_beta_variable"/>
</dbReference>
<accession>A0A9Q0EWN3</accession>
<evidence type="ECO:0000256" key="2">
    <source>
        <dbReference type="ARBA" id="ARBA00022729"/>
    </source>
</evidence>
<evidence type="ECO:0000256" key="5">
    <source>
        <dbReference type="SAM" id="SignalP"/>
    </source>
</evidence>
<keyword evidence="4" id="KW-1133">Transmembrane helix</keyword>
<dbReference type="Gene3D" id="2.60.40.10">
    <property type="entry name" value="Immunoglobulins"/>
    <property type="match status" value="1"/>
</dbReference>
<dbReference type="InterPro" id="IPR013106">
    <property type="entry name" value="Ig_V-set"/>
</dbReference>
<proteinExistence type="predicted"/>
<comment type="caution">
    <text evidence="7">The sequence shown here is derived from an EMBL/GenBank/DDBJ whole genome shotgun (WGS) entry which is preliminary data.</text>
</comment>
<dbReference type="InterPro" id="IPR013783">
    <property type="entry name" value="Ig-like_fold"/>
</dbReference>